<dbReference type="EMBL" id="AY809404">
    <property type="protein sequence ID" value="AAX25293.1"/>
    <property type="molecule type" value="mRNA"/>
</dbReference>
<protein>
    <submittedName>
        <fullName evidence="1">Uncharacterized protein</fullName>
    </submittedName>
</protein>
<organism evidence="1">
    <name type="scientific">Schistosoma japonicum</name>
    <name type="common">Blood fluke</name>
    <dbReference type="NCBI Taxonomy" id="6182"/>
    <lineage>
        <taxon>Eukaryota</taxon>
        <taxon>Metazoa</taxon>
        <taxon>Spiralia</taxon>
        <taxon>Lophotrochozoa</taxon>
        <taxon>Platyhelminthes</taxon>
        <taxon>Trematoda</taxon>
        <taxon>Digenea</taxon>
        <taxon>Strigeidida</taxon>
        <taxon>Schistosomatoidea</taxon>
        <taxon>Schistosomatidae</taxon>
        <taxon>Schistosoma</taxon>
    </lineage>
</organism>
<dbReference type="AlphaFoldDB" id="Q5C4Y1"/>
<sequence length="35" mass="4119">MKPKHLRTMCPVKVKRFQRSITISPLNISIILIKK</sequence>
<proteinExistence type="evidence at transcript level"/>
<evidence type="ECO:0000313" key="1">
    <source>
        <dbReference type="EMBL" id="AAX25293.1"/>
    </source>
</evidence>
<name>Q5C4Y1_SCHJA</name>
<reference evidence="1" key="1">
    <citation type="submission" date="2005-03" db="EMBL/GenBank/DDBJ databases">
        <authorList>
            <person name="Han Z."/>
        </authorList>
    </citation>
    <scope>NUCLEOTIDE SEQUENCE</scope>
</reference>
<reference evidence="1" key="2">
    <citation type="journal article" date="2006" name="PLoS Pathog.">
        <title>New perspectives on host-parasite interplay by comparative transcriptomic and proteomic analyses of Schistosoma japonicum.</title>
        <authorList>
            <person name="Liu F."/>
            <person name="Lu J."/>
            <person name="Hu W."/>
            <person name="Wang S.Y."/>
            <person name="Cui S.J."/>
            <person name="Chi M."/>
            <person name="Yan Q."/>
            <person name="Wang X.R."/>
            <person name="Song H.D."/>
            <person name="Xu X.N."/>
            <person name="Wang J.J."/>
            <person name="Zhang X.L."/>
            <person name="Zhang X."/>
            <person name="Wang Z.Q."/>
            <person name="Xue C.L."/>
            <person name="Brindley P.J."/>
            <person name="McManus D.P."/>
            <person name="Yang P.Y."/>
            <person name="Feng Z."/>
            <person name="Chen Z."/>
            <person name="Han Z.G."/>
        </authorList>
    </citation>
    <scope>NUCLEOTIDE SEQUENCE</scope>
</reference>
<accession>Q5C4Y1</accession>